<reference evidence="3" key="1">
    <citation type="submission" date="2018-07" db="EMBL/GenBank/DDBJ databases">
        <authorList>
            <person name="Safronova V.I."/>
            <person name="Chirak E.R."/>
            <person name="Sazanova A.L."/>
        </authorList>
    </citation>
    <scope>NUCLEOTIDE SEQUENCE [LARGE SCALE GENOMIC DNA]</scope>
    <source>
        <strain evidence="3">RCAM04685</strain>
    </source>
</reference>
<dbReference type="InterPro" id="IPR023606">
    <property type="entry name" value="CoA-Trfase_III_dom_1_sf"/>
</dbReference>
<dbReference type="SUPFAM" id="SSF89796">
    <property type="entry name" value="CoA-transferase family III (CaiB/BaiF)"/>
    <property type="match status" value="1"/>
</dbReference>
<dbReference type="Proteomes" id="UP000255207">
    <property type="component" value="Unassembled WGS sequence"/>
</dbReference>
<dbReference type="OrthoDB" id="7955822at2"/>
<evidence type="ECO:0008006" key="4">
    <source>
        <dbReference type="Google" id="ProtNLM"/>
    </source>
</evidence>
<dbReference type="PANTHER" id="PTHR48207">
    <property type="entry name" value="SUCCINATE--HYDROXYMETHYLGLUTARATE COA-TRANSFERASE"/>
    <property type="match status" value="1"/>
</dbReference>
<dbReference type="RefSeq" id="WP_114832683.1">
    <property type="nucleotide sequence ID" value="NZ_QQTO01000041.1"/>
</dbReference>
<dbReference type="AlphaFoldDB" id="A0A370KXQ0"/>
<name>A0A370KXQ0_9HYPH</name>
<dbReference type="Pfam" id="PF02515">
    <property type="entry name" value="CoA_transf_3"/>
    <property type="match status" value="2"/>
</dbReference>
<dbReference type="Gene3D" id="3.40.50.10540">
    <property type="entry name" value="Crotonobetainyl-coa:carnitine coa-transferase, domain 1"/>
    <property type="match status" value="2"/>
</dbReference>
<accession>A0A370KXQ0</accession>
<dbReference type="PANTHER" id="PTHR48207:SF3">
    <property type="entry name" value="SUCCINATE--HYDROXYMETHYLGLUTARATE COA-TRANSFERASE"/>
    <property type="match status" value="1"/>
</dbReference>
<sequence>MPSGSCAAGQSREAAIRPLHDVAIVEAYALDAPLGLRLAGGLAGRIAADLGARVVKLVPQGGDPLDRVAPFIGGTSTVAAFLNAGKQIVLEDDEALARQLAEADATILDCGLHAGLADLADLPAVVAVLSLFKPGAVHGPASAFTVAALGGLLDMVGDPEREPLRLGGHQMAYSTGLAAYAGLAAALCKPKVAGRPAPETVQVSMLDTVVWLNWKSAPFVASAPALTRAGAAAEWQVVRCADGWIALVYQDADWRALCDMVDDPRLRAPCFLDRAERLRRAGEVTQIIAERFLSRNRKELHAAALARRLPLGPVWSPEDLVADAQNVSRGLFATVDLGEGVEAAMPRLPVIWGGRIFTPDAPAPVRREAMADSP</sequence>
<protein>
    <recommendedName>
        <fullName evidence="4">CoA transferase</fullName>
    </recommendedName>
</protein>
<evidence type="ECO:0000313" key="2">
    <source>
        <dbReference type="EMBL" id="RDJ19779.1"/>
    </source>
</evidence>
<dbReference type="Gene3D" id="3.30.1540.10">
    <property type="entry name" value="formyl-coa transferase, domain 3"/>
    <property type="match status" value="1"/>
</dbReference>
<gene>
    <name evidence="2" type="ORF">DWE98_28035</name>
</gene>
<organism evidence="2 3">
    <name type="scientific">Bosea caraganae</name>
    <dbReference type="NCBI Taxonomy" id="2763117"/>
    <lineage>
        <taxon>Bacteria</taxon>
        <taxon>Pseudomonadati</taxon>
        <taxon>Pseudomonadota</taxon>
        <taxon>Alphaproteobacteria</taxon>
        <taxon>Hyphomicrobiales</taxon>
        <taxon>Boseaceae</taxon>
        <taxon>Bosea</taxon>
    </lineage>
</organism>
<dbReference type="InterPro" id="IPR003673">
    <property type="entry name" value="CoA-Trfase_fam_III"/>
</dbReference>
<dbReference type="EMBL" id="QQTP01000028">
    <property type="protein sequence ID" value="RDJ19779.1"/>
    <property type="molecule type" value="Genomic_DNA"/>
</dbReference>
<comment type="caution">
    <text evidence="2">The sequence shown here is derived from an EMBL/GenBank/DDBJ whole genome shotgun (WGS) entry which is preliminary data.</text>
</comment>
<evidence type="ECO:0000256" key="1">
    <source>
        <dbReference type="ARBA" id="ARBA00022679"/>
    </source>
</evidence>
<dbReference type="GO" id="GO:0008410">
    <property type="term" value="F:CoA-transferase activity"/>
    <property type="evidence" value="ECO:0007669"/>
    <property type="project" value="TreeGrafter"/>
</dbReference>
<keyword evidence="3" id="KW-1185">Reference proteome</keyword>
<dbReference type="InterPro" id="IPR050483">
    <property type="entry name" value="CoA-transferase_III_domain"/>
</dbReference>
<dbReference type="InterPro" id="IPR044855">
    <property type="entry name" value="CoA-Trfase_III_dom3_sf"/>
</dbReference>
<keyword evidence="1" id="KW-0808">Transferase</keyword>
<proteinExistence type="predicted"/>
<evidence type="ECO:0000313" key="3">
    <source>
        <dbReference type="Proteomes" id="UP000255207"/>
    </source>
</evidence>